<dbReference type="KEGG" id="lmoi:VV02_17870"/>
<accession>A0A0K1JKP6</accession>
<proteinExistence type="predicted"/>
<sequence>MVRHRPAQLLLTEVRHTRTSPIRHDFTYASCSWLIDLDALGARRTPAGIPWWIRAFVSFEAGDHVGDPSRSWRENVDQLAHEHGVDLVGGRVLALAGARSLGHVFNPLTLYWCWDRGGQLACVIAEVHNTYGGRHAYVVRPDQREVANVEKALYVSPFNDTRGSYTMSVPVPRDRLDVRITLHAPDQRPFVATWRGRPVESGVDLLRAALRVPLASHAMSARIRLQGIRLWLRGLPVIPRPAHSRQEAA</sequence>
<dbReference type="PANTHER" id="PTHR33973:SF4">
    <property type="entry name" value="OS07G0153300 PROTEIN"/>
    <property type="match status" value="1"/>
</dbReference>
<dbReference type="STRING" id="571913.VV02_17870"/>
<evidence type="ECO:0000313" key="2">
    <source>
        <dbReference type="Proteomes" id="UP000066480"/>
    </source>
</evidence>
<dbReference type="AlphaFoldDB" id="A0A0K1JKP6"/>
<dbReference type="Pfam" id="PF07103">
    <property type="entry name" value="DUF1365"/>
    <property type="match status" value="1"/>
</dbReference>
<dbReference type="PANTHER" id="PTHR33973">
    <property type="entry name" value="OS07G0153300 PROTEIN"/>
    <property type="match status" value="1"/>
</dbReference>
<evidence type="ECO:0000313" key="1">
    <source>
        <dbReference type="EMBL" id="AKU17282.1"/>
    </source>
</evidence>
<dbReference type="OrthoDB" id="9778801at2"/>
<protein>
    <recommendedName>
        <fullName evidence="3">DUF1365 domain-containing protein</fullName>
    </recommendedName>
</protein>
<dbReference type="Proteomes" id="UP000066480">
    <property type="component" value="Chromosome"/>
</dbReference>
<dbReference type="EMBL" id="CP011112">
    <property type="protein sequence ID" value="AKU17282.1"/>
    <property type="molecule type" value="Genomic_DNA"/>
</dbReference>
<evidence type="ECO:0008006" key="3">
    <source>
        <dbReference type="Google" id="ProtNLM"/>
    </source>
</evidence>
<organism evidence="1 2">
    <name type="scientific">Luteipulveratus mongoliensis</name>
    <dbReference type="NCBI Taxonomy" id="571913"/>
    <lineage>
        <taxon>Bacteria</taxon>
        <taxon>Bacillati</taxon>
        <taxon>Actinomycetota</taxon>
        <taxon>Actinomycetes</taxon>
        <taxon>Micrococcales</taxon>
        <taxon>Dermacoccaceae</taxon>
        <taxon>Luteipulveratus</taxon>
    </lineage>
</organism>
<name>A0A0K1JKP6_9MICO</name>
<reference evidence="1 2" key="1">
    <citation type="submission" date="2015-03" db="EMBL/GenBank/DDBJ databases">
        <title>Luteipulveratus halotolerans sp. nov., a novel actinobacterium (Dermacoccaceae) from Sarawak, Malaysia.</title>
        <authorList>
            <person name="Juboi H."/>
            <person name="Basik A."/>
            <person name="Shamsul S.S."/>
            <person name="Arnold P."/>
            <person name="Schmitt E.K."/>
            <person name="Sanglier J.-J."/>
            <person name="Yeo T."/>
        </authorList>
    </citation>
    <scope>NUCLEOTIDE SEQUENCE [LARGE SCALE GENOMIC DNA]</scope>
    <source>
        <strain evidence="1 2">MN07-A0370</strain>
    </source>
</reference>
<gene>
    <name evidence="1" type="ORF">VV02_17870</name>
</gene>
<keyword evidence="2" id="KW-1185">Reference proteome</keyword>
<dbReference type="PATRIC" id="fig|571913.6.peg.3626"/>
<dbReference type="InterPro" id="IPR010775">
    <property type="entry name" value="DUF1365"/>
</dbReference>